<dbReference type="GO" id="GO:0003924">
    <property type="term" value="F:GTPase activity"/>
    <property type="evidence" value="ECO:0007669"/>
    <property type="project" value="InterPro"/>
</dbReference>
<dbReference type="SMART" id="SM00173">
    <property type="entry name" value="RAS"/>
    <property type="match status" value="1"/>
</dbReference>
<dbReference type="PANTHER" id="PTHR47978">
    <property type="match status" value="1"/>
</dbReference>
<dbReference type="VEuPathDB" id="TrichDB:TRFO_14476"/>
<dbReference type="RefSeq" id="XP_068368250.1">
    <property type="nucleotide sequence ID" value="XM_068497839.1"/>
</dbReference>
<evidence type="ECO:0000313" key="3">
    <source>
        <dbReference type="Proteomes" id="UP000179807"/>
    </source>
</evidence>
<dbReference type="AlphaFoldDB" id="A0A1J4KVE0"/>
<keyword evidence="1" id="KW-0547">Nucleotide-binding</keyword>
<dbReference type="Pfam" id="PF00071">
    <property type="entry name" value="Ras"/>
    <property type="match status" value="1"/>
</dbReference>
<comment type="caution">
    <text evidence="2">The sequence shown here is derived from an EMBL/GenBank/DDBJ whole genome shotgun (WGS) entry which is preliminary data.</text>
</comment>
<organism evidence="2 3">
    <name type="scientific">Tritrichomonas foetus</name>
    <dbReference type="NCBI Taxonomy" id="1144522"/>
    <lineage>
        <taxon>Eukaryota</taxon>
        <taxon>Metamonada</taxon>
        <taxon>Parabasalia</taxon>
        <taxon>Tritrichomonadida</taxon>
        <taxon>Tritrichomonadidae</taxon>
        <taxon>Tritrichomonas</taxon>
    </lineage>
</organism>
<dbReference type="SUPFAM" id="SSF52540">
    <property type="entry name" value="P-loop containing nucleoside triphosphate hydrolases"/>
    <property type="match status" value="1"/>
</dbReference>
<dbReference type="GO" id="GO:0005525">
    <property type="term" value="F:GTP binding"/>
    <property type="evidence" value="ECO:0007669"/>
    <property type="project" value="InterPro"/>
</dbReference>
<proteinExistence type="predicted"/>
<dbReference type="SMART" id="SM00175">
    <property type="entry name" value="RAB"/>
    <property type="match status" value="1"/>
</dbReference>
<gene>
    <name evidence="2" type="primary">rab5A</name>
    <name evidence="2" type="ORF">TRFO_14476</name>
</gene>
<keyword evidence="3" id="KW-1185">Reference proteome</keyword>
<name>A0A1J4KVE0_9EUKA</name>
<dbReference type="CDD" id="cd00154">
    <property type="entry name" value="Rab"/>
    <property type="match status" value="1"/>
</dbReference>
<dbReference type="SMART" id="SM00174">
    <property type="entry name" value="RHO"/>
    <property type="match status" value="1"/>
</dbReference>
<dbReference type="InterPro" id="IPR027417">
    <property type="entry name" value="P-loop_NTPase"/>
</dbReference>
<dbReference type="PROSITE" id="PS51421">
    <property type="entry name" value="RAS"/>
    <property type="match status" value="1"/>
</dbReference>
<reference evidence="2" key="1">
    <citation type="submission" date="2016-10" db="EMBL/GenBank/DDBJ databases">
        <authorList>
            <person name="Benchimol M."/>
            <person name="Almeida L.G."/>
            <person name="Vasconcelos A.T."/>
            <person name="Perreira-Neves A."/>
            <person name="Rosa I.A."/>
            <person name="Tasca T."/>
            <person name="Bogo M.R."/>
            <person name="de Souza W."/>
        </authorList>
    </citation>
    <scope>NUCLEOTIDE SEQUENCE [LARGE SCALE GENOMIC DNA]</scope>
    <source>
        <strain evidence="2">K</strain>
    </source>
</reference>
<dbReference type="Gene3D" id="3.40.50.300">
    <property type="entry name" value="P-loop containing nucleotide triphosphate hydrolases"/>
    <property type="match status" value="1"/>
</dbReference>
<accession>A0A1J4KVE0</accession>
<dbReference type="GeneID" id="94832543"/>
<dbReference type="PROSITE" id="PS51419">
    <property type="entry name" value="RAB"/>
    <property type="match status" value="1"/>
</dbReference>
<sequence length="194" mass="21466">MYFPTESTTPSYKVVLLGDSQVGKTSILCMQINGYPPAQPTATIGCLCSDIDIRTTDKPLIMKVWDTAGQEDYRSLVPIYIRGAHAAILVFDVTDEKTFEGISRWIDLINSTMQPTPPLFLVANKIDLIKGKEDMANFESFARNMDIPLIKTSAVTGHGVNQLFDTVANALLKHYIMVPKTVETLEDSKDGKCC</sequence>
<dbReference type="PRINTS" id="PR00449">
    <property type="entry name" value="RASTRNSFRMNG"/>
</dbReference>
<evidence type="ECO:0000256" key="1">
    <source>
        <dbReference type="ARBA" id="ARBA00022741"/>
    </source>
</evidence>
<evidence type="ECO:0000313" key="2">
    <source>
        <dbReference type="EMBL" id="OHT15114.1"/>
    </source>
</evidence>
<dbReference type="Proteomes" id="UP000179807">
    <property type="component" value="Unassembled WGS sequence"/>
</dbReference>
<dbReference type="InterPro" id="IPR001806">
    <property type="entry name" value="Small_GTPase"/>
</dbReference>
<dbReference type="InterPro" id="IPR005225">
    <property type="entry name" value="Small_GTP-bd"/>
</dbReference>
<dbReference type="NCBIfam" id="TIGR00231">
    <property type="entry name" value="small_GTP"/>
    <property type="match status" value="1"/>
</dbReference>
<protein>
    <submittedName>
        <fullName evidence="2">Ras-related protein Rab-5A</fullName>
    </submittedName>
</protein>
<dbReference type="EMBL" id="MLAK01000272">
    <property type="protein sequence ID" value="OHT15114.1"/>
    <property type="molecule type" value="Genomic_DNA"/>
</dbReference>
<dbReference type="FunFam" id="3.40.50.300:FF:001462">
    <property type="entry name" value="Small GTP-binding protein, putative"/>
    <property type="match status" value="1"/>
</dbReference>